<proteinExistence type="predicted"/>
<dbReference type="Gene3D" id="1.25.40.10">
    <property type="entry name" value="Tetratricopeptide repeat domain"/>
    <property type="match status" value="1"/>
</dbReference>
<feature type="compositionally biased region" description="Low complexity" evidence="1">
    <location>
        <begin position="208"/>
        <end position="233"/>
    </location>
</feature>
<feature type="signal peptide" evidence="2">
    <location>
        <begin position="1"/>
        <end position="29"/>
    </location>
</feature>
<evidence type="ECO:0000313" key="3">
    <source>
        <dbReference type="EMBL" id="TWU40760.1"/>
    </source>
</evidence>
<gene>
    <name evidence="3" type="ORF">Poly41_15950</name>
</gene>
<feature type="compositionally biased region" description="Gly residues" evidence="1">
    <location>
        <begin position="243"/>
        <end position="253"/>
    </location>
</feature>
<dbReference type="AlphaFoldDB" id="A0A5C6DVM8"/>
<dbReference type="EMBL" id="SJPV01000002">
    <property type="protein sequence ID" value="TWU40760.1"/>
    <property type="molecule type" value="Genomic_DNA"/>
</dbReference>
<evidence type="ECO:0000256" key="2">
    <source>
        <dbReference type="SAM" id="SignalP"/>
    </source>
</evidence>
<reference evidence="3 4" key="1">
    <citation type="submission" date="2019-02" db="EMBL/GenBank/DDBJ databases">
        <title>Deep-cultivation of Planctomycetes and their phenomic and genomic characterization uncovers novel biology.</title>
        <authorList>
            <person name="Wiegand S."/>
            <person name="Jogler M."/>
            <person name="Boedeker C."/>
            <person name="Pinto D."/>
            <person name="Vollmers J."/>
            <person name="Rivas-Marin E."/>
            <person name="Kohn T."/>
            <person name="Peeters S.H."/>
            <person name="Heuer A."/>
            <person name="Rast P."/>
            <person name="Oberbeckmann S."/>
            <person name="Bunk B."/>
            <person name="Jeske O."/>
            <person name="Meyerdierks A."/>
            <person name="Storesund J.E."/>
            <person name="Kallscheuer N."/>
            <person name="Luecker S."/>
            <person name="Lage O.M."/>
            <person name="Pohl T."/>
            <person name="Merkel B.J."/>
            <person name="Hornburger P."/>
            <person name="Mueller R.-W."/>
            <person name="Bruemmer F."/>
            <person name="Labrenz M."/>
            <person name="Spormann A.M."/>
            <person name="Op Den Camp H."/>
            <person name="Overmann J."/>
            <person name="Amann R."/>
            <person name="Jetten M.S.M."/>
            <person name="Mascher T."/>
            <person name="Medema M.H."/>
            <person name="Devos D.P."/>
            <person name="Kaster A.-K."/>
            <person name="Ovreas L."/>
            <person name="Rohde M."/>
            <person name="Galperin M.Y."/>
            <person name="Jogler C."/>
        </authorList>
    </citation>
    <scope>NUCLEOTIDE SEQUENCE [LARGE SCALE GENOMIC DNA]</scope>
    <source>
        <strain evidence="3 4">Poly41</strain>
    </source>
</reference>
<feature type="region of interest" description="Disordered" evidence="1">
    <location>
        <begin position="151"/>
        <end position="253"/>
    </location>
</feature>
<dbReference type="RefSeq" id="WP_146525314.1">
    <property type="nucleotide sequence ID" value="NZ_SJPV01000002.1"/>
</dbReference>
<feature type="chain" id="PRO_5023077747" description="Tetratricopeptide repeat protein" evidence="2">
    <location>
        <begin position="30"/>
        <end position="253"/>
    </location>
</feature>
<dbReference type="SUPFAM" id="SSF48452">
    <property type="entry name" value="TPR-like"/>
    <property type="match status" value="1"/>
</dbReference>
<dbReference type="OrthoDB" id="292244at2"/>
<evidence type="ECO:0000313" key="4">
    <source>
        <dbReference type="Proteomes" id="UP000319143"/>
    </source>
</evidence>
<name>A0A5C6DVM8_9BACT</name>
<comment type="caution">
    <text evidence="3">The sequence shown here is derived from an EMBL/GenBank/DDBJ whole genome shotgun (WGS) entry which is preliminary data.</text>
</comment>
<evidence type="ECO:0008006" key="5">
    <source>
        <dbReference type="Google" id="ProtNLM"/>
    </source>
</evidence>
<protein>
    <recommendedName>
        <fullName evidence="5">Tetratricopeptide repeat protein</fullName>
    </recommendedName>
</protein>
<accession>A0A5C6DVM8</accession>
<dbReference type="Proteomes" id="UP000319143">
    <property type="component" value="Unassembled WGS sequence"/>
</dbReference>
<evidence type="ECO:0000256" key="1">
    <source>
        <dbReference type="SAM" id="MobiDB-lite"/>
    </source>
</evidence>
<organism evidence="3 4">
    <name type="scientific">Novipirellula artificiosorum</name>
    <dbReference type="NCBI Taxonomy" id="2528016"/>
    <lineage>
        <taxon>Bacteria</taxon>
        <taxon>Pseudomonadati</taxon>
        <taxon>Planctomycetota</taxon>
        <taxon>Planctomycetia</taxon>
        <taxon>Pirellulales</taxon>
        <taxon>Pirellulaceae</taxon>
        <taxon>Novipirellula</taxon>
    </lineage>
</organism>
<dbReference type="InterPro" id="IPR011990">
    <property type="entry name" value="TPR-like_helical_dom_sf"/>
</dbReference>
<keyword evidence="4" id="KW-1185">Reference proteome</keyword>
<feature type="compositionally biased region" description="Low complexity" evidence="1">
    <location>
        <begin position="151"/>
        <end position="165"/>
    </location>
</feature>
<keyword evidence="2" id="KW-0732">Signal</keyword>
<sequence length="253" mass="26189" precursor="true">MKKSLLIAASVAVCSLSLTLAATSTSAQSAVLAEMYGRGVHAYYAGRYQDANEYLSMAINNGSKDPRAYYFRGLVANAEGRQYEADNDWRQGAQLEVATGTSAEVGRSLARFQGPDRLKLEQFRQKARLEALALAAARSQQRYGEIDAASAAATPQVAPKTAPPKAITPPPIPSEIENPFADDSDTASGDAKLESNDAFADAMEAEPDAGAPVASGDASAASGSDTGAAADDPFNTDSADPFAGGGDDPFGGL</sequence>